<dbReference type="InterPro" id="IPR027417">
    <property type="entry name" value="P-loop_NTPase"/>
</dbReference>
<dbReference type="RefSeq" id="WP_133980337.1">
    <property type="nucleotide sequence ID" value="NZ_SOCE01000001.1"/>
</dbReference>
<dbReference type="Gene3D" id="3.40.50.300">
    <property type="entry name" value="P-loop containing nucleotide triphosphate hydrolases"/>
    <property type="match status" value="1"/>
</dbReference>
<evidence type="ECO:0000313" key="2">
    <source>
        <dbReference type="Proteomes" id="UP000295151"/>
    </source>
</evidence>
<dbReference type="Proteomes" id="UP000295151">
    <property type="component" value="Unassembled WGS sequence"/>
</dbReference>
<reference evidence="1 2" key="1">
    <citation type="submission" date="2019-03" db="EMBL/GenBank/DDBJ databases">
        <title>Genomic Encyclopedia of Type Strains, Phase III (KMG-III): the genomes of soil and plant-associated and newly described type strains.</title>
        <authorList>
            <person name="Whitman W."/>
        </authorList>
    </citation>
    <scope>NUCLEOTIDE SEQUENCE [LARGE SCALE GENOMIC DNA]</scope>
    <source>
        <strain evidence="1 2">VKM Ac-2575</strain>
    </source>
</reference>
<keyword evidence="2" id="KW-1185">Reference proteome</keyword>
<protein>
    <submittedName>
        <fullName evidence="1">AAA domain-containing protein</fullName>
    </submittedName>
</protein>
<name>A0A4R7TE31_9ACTN</name>
<organism evidence="1 2">
    <name type="scientific">Kribbella voronezhensis</name>
    <dbReference type="NCBI Taxonomy" id="2512212"/>
    <lineage>
        <taxon>Bacteria</taxon>
        <taxon>Bacillati</taxon>
        <taxon>Actinomycetota</taxon>
        <taxon>Actinomycetes</taxon>
        <taxon>Propionibacteriales</taxon>
        <taxon>Kribbellaceae</taxon>
        <taxon>Kribbella</taxon>
    </lineage>
</organism>
<dbReference type="OrthoDB" id="9781848at2"/>
<dbReference type="SUPFAM" id="SSF52540">
    <property type="entry name" value="P-loop containing nucleoside triphosphate hydrolases"/>
    <property type="match status" value="1"/>
</dbReference>
<comment type="caution">
    <text evidence="1">The sequence shown here is derived from an EMBL/GenBank/DDBJ whole genome shotgun (WGS) entry which is preliminary data.</text>
</comment>
<proteinExistence type="predicted"/>
<dbReference type="EMBL" id="SOCE01000001">
    <property type="protein sequence ID" value="TDU90421.1"/>
    <property type="molecule type" value="Genomic_DNA"/>
</dbReference>
<accession>A0A4R7TE31</accession>
<evidence type="ECO:0000313" key="1">
    <source>
        <dbReference type="EMBL" id="TDU90421.1"/>
    </source>
</evidence>
<dbReference type="Pfam" id="PF13671">
    <property type="entry name" value="AAA_33"/>
    <property type="match status" value="1"/>
</dbReference>
<gene>
    <name evidence="1" type="ORF">EV138_4012</name>
</gene>
<dbReference type="AlphaFoldDB" id="A0A4R7TE31"/>
<sequence>MDARLIVVRGPSGAGKSSVVEGIRAAYGRGVAWIEQDHVRRTVFQEKDEPGGANIAAISQLAGLAMSRGFHTVVEGIMPTVRYGEMLGDLVGRYGGSAYVYYLDVPFDETVRRHATRAKASAFDAAAMREWYGGHDPLGLPGEVVIEADSTLDETVRRILTETGLVAAAG</sequence>